<dbReference type="InterPro" id="IPR050834">
    <property type="entry name" value="Glycosyltransf_2"/>
</dbReference>
<feature type="domain" description="Glycosyltransferase 2-like" evidence="1">
    <location>
        <begin position="19"/>
        <end position="161"/>
    </location>
</feature>
<keyword evidence="2" id="KW-0808">Transferase</keyword>
<dbReference type="PANTHER" id="PTHR43685">
    <property type="entry name" value="GLYCOSYLTRANSFERASE"/>
    <property type="match status" value="1"/>
</dbReference>
<evidence type="ECO:0000313" key="3">
    <source>
        <dbReference type="Proteomes" id="UP000504752"/>
    </source>
</evidence>
<dbReference type="GO" id="GO:0016740">
    <property type="term" value="F:transferase activity"/>
    <property type="evidence" value="ECO:0007669"/>
    <property type="project" value="UniProtKB-KW"/>
</dbReference>
<dbReference type="InterPro" id="IPR001173">
    <property type="entry name" value="Glyco_trans_2-like"/>
</dbReference>
<keyword evidence="3" id="KW-1185">Reference proteome</keyword>
<sequence>MSQSSTPPAPVPPPVSLVVAVTTYRRNDWLAELLPQLVDQARAARADEAAGIGRARVVVVDNDPDAGAREVVEAVRAAGADEPEAAEIGPHYAHEPVPGITAARNRALDEAADARLLVFIDDDELTRPGWLTSLVRAWRAHGCAAVSGPWYPRFESEPGAWVRGSGVFSAVTAEDGAVMTKAATNNLLLDLDAVRGLGLRFDARYGLSGGEDSAFLGALRQGGGVIRFAADAALDERVPASRATRPWVLRRSLRSGATWAAVRVEAASGAAGLGMRARYAAKGALRAGRDGALALVSAARRDEVGRGRHEAACAGALGMVLGAVGGRVQEYSRGPRLPWRKK</sequence>
<dbReference type="PANTHER" id="PTHR43685:SF2">
    <property type="entry name" value="GLYCOSYLTRANSFERASE 2-LIKE DOMAIN-CONTAINING PROTEIN"/>
    <property type="match status" value="1"/>
</dbReference>
<dbReference type="KEGG" id="amam:HPC72_08870"/>
<dbReference type="EMBL" id="CP053642">
    <property type="protein sequence ID" value="QKD80310.1"/>
    <property type="molecule type" value="Genomic_DNA"/>
</dbReference>
<gene>
    <name evidence="2" type="ORF">HPC72_08870</name>
</gene>
<name>A0A6M8B6X0_9ACTO</name>
<reference evidence="2 3" key="1">
    <citation type="submission" date="2020-05" db="EMBL/GenBank/DDBJ databases">
        <title>Actinomyces sp. zg-325.</title>
        <authorList>
            <person name="Yang C."/>
        </authorList>
    </citation>
    <scope>NUCLEOTIDE SEQUENCE [LARGE SCALE GENOMIC DNA]</scope>
    <source>
        <strain evidence="3">zg-325</strain>
    </source>
</reference>
<dbReference type="SUPFAM" id="SSF53448">
    <property type="entry name" value="Nucleotide-diphospho-sugar transferases"/>
    <property type="match status" value="1"/>
</dbReference>
<dbReference type="Proteomes" id="UP000504752">
    <property type="component" value="Chromosome"/>
</dbReference>
<dbReference type="Pfam" id="PF00535">
    <property type="entry name" value="Glycos_transf_2"/>
    <property type="match status" value="1"/>
</dbReference>
<dbReference type="AlphaFoldDB" id="A0A6M8B6X0"/>
<dbReference type="CDD" id="cd00761">
    <property type="entry name" value="Glyco_tranf_GTA_type"/>
    <property type="match status" value="1"/>
</dbReference>
<organism evidence="2 3">
    <name type="scientific">Actinomyces marmotae</name>
    <dbReference type="NCBI Taxonomy" id="2737173"/>
    <lineage>
        <taxon>Bacteria</taxon>
        <taxon>Bacillati</taxon>
        <taxon>Actinomycetota</taxon>
        <taxon>Actinomycetes</taxon>
        <taxon>Actinomycetales</taxon>
        <taxon>Actinomycetaceae</taxon>
        <taxon>Actinomyces</taxon>
    </lineage>
</organism>
<dbReference type="InterPro" id="IPR029044">
    <property type="entry name" value="Nucleotide-diphossugar_trans"/>
</dbReference>
<dbReference type="RefSeq" id="WP_159524437.1">
    <property type="nucleotide sequence ID" value="NZ_CP053642.1"/>
</dbReference>
<evidence type="ECO:0000259" key="1">
    <source>
        <dbReference type="Pfam" id="PF00535"/>
    </source>
</evidence>
<dbReference type="Gene3D" id="3.90.550.10">
    <property type="entry name" value="Spore Coat Polysaccharide Biosynthesis Protein SpsA, Chain A"/>
    <property type="match status" value="1"/>
</dbReference>
<evidence type="ECO:0000313" key="2">
    <source>
        <dbReference type="EMBL" id="QKD80310.1"/>
    </source>
</evidence>
<accession>A0A6M8B6X0</accession>
<proteinExistence type="predicted"/>
<protein>
    <submittedName>
        <fullName evidence="2">Glycosyltransferase</fullName>
    </submittedName>
</protein>